<gene>
    <name evidence="12" type="ORF">GO495_06265</name>
</gene>
<evidence type="ECO:0000256" key="2">
    <source>
        <dbReference type="ARBA" id="ARBA00008711"/>
    </source>
</evidence>
<evidence type="ECO:0000313" key="13">
    <source>
        <dbReference type="Proteomes" id="UP000468388"/>
    </source>
</evidence>
<keyword evidence="4 9" id="KW-0489">Methyltransferase</keyword>
<evidence type="ECO:0000256" key="8">
    <source>
        <dbReference type="ARBA" id="ARBA00049348"/>
    </source>
</evidence>
<reference evidence="12 13" key="1">
    <citation type="submission" date="2019-12" db="EMBL/GenBank/DDBJ databases">
        <title>The draft genomic sequence of strain Chitinophaga oryziterrae JCM 16595.</title>
        <authorList>
            <person name="Zhang X."/>
        </authorList>
    </citation>
    <scope>NUCLEOTIDE SEQUENCE [LARGE SCALE GENOMIC DNA]</scope>
    <source>
        <strain evidence="12 13">JCM 16595</strain>
    </source>
</reference>
<comment type="miscellaneous">
    <text evidence="9">This enzyme catalyzes only one turnover and therefore is not strictly catalytic. According to one definition, an enzyme is a biocatalyst that acts repeatedly and over many reaction cycles.</text>
</comment>
<evidence type="ECO:0000313" key="12">
    <source>
        <dbReference type="EMBL" id="MVT40179.1"/>
    </source>
</evidence>
<dbReference type="CDD" id="cd06445">
    <property type="entry name" value="ATase"/>
    <property type="match status" value="1"/>
</dbReference>
<keyword evidence="6 9" id="KW-0227">DNA damage</keyword>
<feature type="domain" description="Methylated-DNA-[protein]-cysteine S-methyltransferase DNA binding" evidence="10">
    <location>
        <begin position="74"/>
        <end position="151"/>
    </location>
</feature>
<comment type="subcellular location">
    <subcellularLocation>
        <location evidence="9">Cytoplasm</location>
    </subcellularLocation>
</comment>
<comment type="similarity">
    <text evidence="2 9">Belongs to the MGMT family.</text>
</comment>
<dbReference type="EMBL" id="WRXO01000001">
    <property type="protein sequence ID" value="MVT40179.1"/>
    <property type="molecule type" value="Genomic_DNA"/>
</dbReference>
<organism evidence="12 13">
    <name type="scientific">Chitinophaga oryziterrae</name>
    <dbReference type="NCBI Taxonomy" id="1031224"/>
    <lineage>
        <taxon>Bacteria</taxon>
        <taxon>Pseudomonadati</taxon>
        <taxon>Bacteroidota</taxon>
        <taxon>Chitinophagia</taxon>
        <taxon>Chitinophagales</taxon>
        <taxon>Chitinophagaceae</taxon>
        <taxon>Chitinophaga</taxon>
    </lineage>
</organism>
<dbReference type="InterPro" id="IPR001497">
    <property type="entry name" value="MethylDNA_cys_MeTrfase_AS"/>
</dbReference>
<evidence type="ECO:0000256" key="4">
    <source>
        <dbReference type="ARBA" id="ARBA00022603"/>
    </source>
</evidence>
<evidence type="ECO:0000256" key="1">
    <source>
        <dbReference type="ARBA" id="ARBA00001286"/>
    </source>
</evidence>
<dbReference type="FunFam" id="1.10.10.10:FF:000214">
    <property type="entry name" value="Methylated-DNA--protein-cysteine methyltransferase"/>
    <property type="match status" value="1"/>
</dbReference>
<dbReference type="Pfam" id="PF02870">
    <property type="entry name" value="Methyltransf_1N"/>
    <property type="match status" value="1"/>
</dbReference>
<feature type="active site" description="Nucleophile; methyl group acceptor" evidence="9">
    <location>
        <position position="124"/>
    </location>
</feature>
<evidence type="ECO:0000256" key="9">
    <source>
        <dbReference type="HAMAP-Rule" id="MF_00772"/>
    </source>
</evidence>
<dbReference type="GO" id="GO:0003908">
    <property type="term" value="F:methylated-DNA-[protein]-cysteine S-methyltransferase activity"/>
    <property type="evidence" value="ECO:0007669"/>
    <property type="project" value="UniProtKB-UniRule"/>
</dbReference>
<comment type="catalytic activity">
    <reaction evidence="1 9">
        <text>a 4-O-methyl-thymidine in DNA + L-cysteinyl-[protein] = a thymidine in DNA + S-methyl-L-cysteinyl-[protein]</text>
        <dbReference type="Rhea" id="RHEA:53428"/>
        <dbReference type="Rhea" id="RHEA-COMP:10131"/>
        <dbReference type="Rhea" id="RHEA-COMP:10132"/>
        <dbReference type="Rhea" id="RHEA-COMP:13555"/>
        <dbReference type="Rhea" id="RHEA-COMP:13556"/>
        <dbReference type="ChEBI" id="CHEBI:29950"/>
        <dbReference type="ChEBI" id="CHEBI:82612"/>
        <dbReference type="ChEBI" id="CHEBI:137386"/>
        <dbReference type="ChEBI" id="CHEBI:137387"/>
        <dbReference type="EC" id="2.1.1.63"/>
    </reaction>
</comment>
<proteinExistence type="inferred from homology"/>
<evidence type="ECO:0000256" key="5">
    <source>
        <dbReference type="ARBA" id="ARBA00022679"/>
    </source>
</evidence>
<dbReference type="InterPro" id="IPR014048">
    <property type="entry name" value="MethylDNA_cys_MeTrfase_DNA-bd"/>
</dbReference>
<protein>
    <recommendedName>
        <fullName evidence="9">Methylated-DNA--protein-cysteine methyltransferase</fullName>
        <ecNumber evidence="9">2.1.1.63</ecNumber>
    </recommendedName>
    <alternativeName>
        <fullName evidence="9">6-O-methylguanine-DNA methyltransferase</fullName>
        <shortName evidence="9">MGMT</shortName>
    </alternativeName>
    <alternativeName>
        <fullName evidence="9">O-6-methylguanine-DNA-alkyltransferase</fullName>
    </alternativeName>
</protein>
<keyword evidence="7 9" id="KW-0234">DNA repair</keyword>
<dbReference type="Proteomes" id="UP000468388">
    <property type="component" value="Unassembled WGS sequence"/>
</dbReference>
<evidence type="ECO:0000256" key="3">
    <source>
        <dbReference type="ARBA" id="ARBA00022490"/>
    </source>
</evidence>
<dbReference type="Pfam" id="PF01035">
    <property type="entry name" value="DNA_binding_1"/>
    <property type="match status" value="1"/>
</dbReference>
<dbReference type="InterPro" id="IPR036631">
    <property type="entry name" value="MGMT_N_sf"/>
</dbReference>
<dbReference type="OrthoDB" id="9802228at2"/>
<comment type="function">
    <text evidence="9">Involved in the cellular defense against the biological effects of O6-methylguanine (O6-MeG) and O4-methylthymine (O4-MeT) in DNA. Repairs the methylated nucleobase in DNA by stoichiometrically transferring the methyl group to a cysteine residue in the enzyme. This is a suicide reaction: the enzyme is irreversibly inactivated.</text>
</comment>
<dbReference type="Gene3D" id="3.30.160.70">
    <property type="entry name" value="Methylated DNA-protein cysteine methyltransferase domain"/>
    <property type="match status" value="1"/>
</dbReference>
<dbReference type="SUPFAM" id="SSF53155">
    <property type="entry name" value="Methylated DNA-protein cysteine methyltransferase domain"/>
    <property type="match status" value="1"/>
</dbReference>
<evidence type="ECO:0000259" key="10">
    <source>
        <dbReference type="Pfam" id="PF01035"/>
    </source>
</evidence>
<evidence type="ECO:0000259" key="11">
    <source>
        <dbReference type="Pfam" id="PF02870"/>
    </source>
</evidence>
<keyword evidence="5 9" id="KW-0808">Transferase</keyword>
<dbReference type="Gene3D" id="1.10.10.10">
    <property type="entry name" value="Winged helix-like DNA-binding domain superfamily/Winged helix DNA-binding domain"/>
    <property type="match status" value="1"/>
</dbReference>
<dbReference type="InterPro" id="IPR036388">
    <property type="entry name" value="WH-like_DNA-bd_sf"/>
</dbReference>
<dbReference type="InterPro" id="IPR008332">
    <property type="entry name" value="MethylG_MeTrfase_N"/>
</dbReference>
<dbReference type="PROSITE" id="PS00374">
    <property type="entry name" value="MGMT"/>
    <property type="match status" value="1"/>
</dbReference>
<dbReference type="PANTHER" id="PTHR10815:SF13">
    <property type="entry name" value="METHYLATED-DNA--PROTEIN-CYSTEINE METHYLTRANSFERASE"/>
    <property type="match status" value="1"/>
</dbReference>
<comment type="caution">
    <text evidence="12">The sequence shown here is derived from an EMBL/GenBank/DDBJ whole genome shotgun (WGS) entry which is preliminary data.</text>
</comment>
<dbReference type="EC" id="2.1.1.63" evidence="9"/>
<feature type="domain" description="Methylguanine DNA methyltransferase ribonuclease-like" evidence="11">
    <location>
        <begin position="4"/>
        <end position="68"/>
    </location>
</feature>
<dbReference type="SUPFAM" id="SSF46767">
    <property type="entry name" value="Methylated DNA-protein cysteine methyltransferase, C-terminal domain"/>
    <property type="match status" value="1"/>
</dbReference>
<name>A0A6N8J7I9_9BACT</name>
<evidence type="ECO:0000256" key="6">
    <source>
        <dbReference type="ARBA" id="ARBA00022763"/>
    </source>
</evidence>
<dbReference type="GO" id="GO:0005737">
    <property type="term" value="C:cytoplasm"/>
    <property type="evidence" value="ECO:0007669"/>
    <property type="project" value="UniProtKB-SubCell"/>
</dbReference>
<sequence length="162" mass="17991">MMEIYTHIIPSPVGPLTLRGTATAINVLSFKEGIVPEQGPLPDIFRLCTEELEAYFAGSLRIFTFPMEQTGTVFQQTVWQQLTAIPYAHTITYLTLAKRINNPGSIRAVGTTNGKNNLAIVVPCHRVIGSDGSLTGYGGGLWRKKWLLEHEMKHKYGSNLLF</sequence>
<dbReference type="InterPro" id="IPR023546">
    <property type="entry name" value="MGMT"/>
</dbReference>
<keyword evidence="3 9" id="KW-0963">Cytoplasm</keyword>
<dbReference type="RefSeq" id="WP_157298805.1">
    <property type="nucleotide sequence ID" value="NZ_BAAAZB010000005.1"/>
</dbReference>
<dbReference type="HAMAP" id="MF_00772">
    <property type="entry name" value="OGT"/>
    <property type="match status" value="1"/>
</dbReference>
<comment type="catalytic activity">
    <reaction evidence="8 9">
        <text>a 6-O-methyl-2'-deoxyguanosine in DNA + L-cysteinyl-[protein] = S-methyl-L-cysteinyl-[protein] + a 2'-deoxyguanosine in DNA</text>
        <dbReference type="Rhea" id="RHEA:24000"/>
        <dbReference type="Rhea" id="RHEA-COMP:10131"/>
        <dbReference type="Rhea" id="RHEA-COMP:10132"/>
        <dbReference type="Rhea" id="RHEA-COMP:11367"/>
        <dbReference type="Rhea" id="RHEA-COMP:11368"/>
        <dbReference type="ChEBI" id="CHEBI:29950"/>
        <dbReference type="ChEBI" id="CHEBI:82612"/>
        <dbReference type="ChEBI" id="CHEBI:85445"/>
        <dbReference type="ChEBI" id="CHEBI:85448"/>
        <dbReference type="EC" id="2.1.1.63"/>
    </reaction>
</comment>
<evidence type="ECO:0000256" key="7">
    <source>
        <dbReference type="ARBA" id="ARBA00023204"/>
    </source>
</evidence>
<accession>A0A6N8J7I9</accession>
<dbReference type="GO" id="GO:0032259">
    <property type="term" value="P:methylation"/>
    <property type="evidence" value="ECO:0007669"/>
    <property type="project" value="UniProtKB-KW"/>
</dbReference>
<dbReference type="NCBIfam" id="TIGR00589">
    <property type="entry name" value="ogt"/>
    <property type="match status" value="1"/>
</dbReference>
<dbReference type="GO" id="GO:0006307">
    <property type="term" value="P:DNA alkylation repair"/>
    <property type="evidence" value="ECO:0007669"/>
    <property type="project" value="UniProtKB-UniRule"/>
</dbReference>
<dbReference type="AlphaFoldDB" id="A0A6N8J7I9"/>
<keyword evidence="13" id="KW-1185">Reference proteome</keyword>
<dbReference type="InterPro" id="IPR036217">
    <property type="entry name" value="MethylDNA_cys_MeTrfase_DNAb"/>
</dbReference>
<dbReference type="PANTHER" id="PTHR10815">
    <property type="entry name" value="METHYLATED-DNA--PROTEIN-CYSTEINE METHYLTRANSFERASE"/>
    <property type="match status" value="1"/>
</dbReference>